<dbReference type="InterPro" id="IPR023509">
    <property type="entry name" value="DTD-like_sf"/>
</dbReference>
<dbReference type="EC" id="3.1.1.96" evidence="2"/>
<comment type="domain">
    <text evidence="2">A Gly-cisPro motif from one monomer fits into the active site of the other monomer to allow specific chiral rejection of L-amino acids.</text>
</comment>
<dbReference type="PANTHER" id="PTHR10472:SF5">
    <property type="entry name" value="D-AMINOACYL-TRNA DEACYLASE 1"/>
    <property type="match status" value="1"/>
</dbReference>
<dbReference type="CDD" id="cd00563">
    <property type="entry name" value="Dtyr_deacylase"/>
    <property type="match status" value="1"/>
</dbReference>
<comment type="catalytic activity">
    <reaction evidence="2">
        <text>glycyl-tRNA(Ala) + H2O = tRNA(Ala) + glycine + H(+)</text>
        <dbReference type="Rhea" id="RHEA:53744"/>
        <dbReference type="Rhea" id="RHEA-COMP:9657"/>
        <dbReference type="Rhea" id="RHEA-COMP:13640"/>
        <dbReference type="ChEBI" id="CHEBI:15377"/>
        <dbReference type="ChEBI" id="CHEBI:15378"/>
        <dbReference type="ChEBI" id="CHEBI:57305"/>
        <dbReference type="ChEBI" id="CHEBI:78442"/>
        <dbReference type="ChEBI" id="CHEBI:78522"/>
    </reaction>
</comment>
<dbReference type="Gene3D" id="3.50.80.10">
    <property type="entry name" value="D-tyrosyl-tRNA(Tyr) deacylase"/>
    <property type="match status" value="1"/>
</dbReference>
<dbReference type="GO" id="GO:0005737">
    <property type="term" value="C:cytoplasm"/>
    <property type="evidence" value="ECO:0007669"/>
    <property type="project" value="UniProtKB-SubCell"/>
</dbReference>
<dbReference type="FunFam" id="3.50.80.10:FF:000001">
    <property type="entry name" value="D-aminoacyl-tRNA deacylase"/>
    <property type="match status" value="1"/>
</dbReference>
<name>A0A265NF02_9BACI</name>
<dbReference type="AlphaFoldDB" id="A0A265NF02"/>
<feature type="short sequence motif" description="Gly-cisPro motif, important for rejection of L-amino acids" evidence="2">
    <location>
        <begin position="137"/>
        <end position="138"/>
    </location>
</feature>
<dbReference type="GO" id="GO:0106026">
    <property type="term" value="F:Gly-tRNA(Ala) deacylase activity"/>
    <property type="evidence" value="ECO:0007669"/>
    <property type="project" value="UniProtKB-UniRule"/>
</dbReference>
<evidence type="ECO:0000313" key="4">
    <source>
        <dbReference type="Proteomes" id="UP000216498"/>
    </source>
</evidence>
<dbReference type="NCBIfam" id="TIGR00256">
    <property type="entry name" value="D-aminoacyl-tRNA deacylase"/>
    <property type="match status" value="1"/>
</dbReference>
<protein>
    <recommendedName>
        <fullName evidence="2">D-aminoacyl-tRNA deacylase</fullName>
        <shortName evidence="2">DTD</shortName>
        <ecNumber evidence="2">3.1.1.96</ecNumber>
    </recommendedName>
    <alternativeName>
        <fullName evidence="2">Gly-tRNA(Ala) deacylase</fullName>
        <ecNumber evidence="2">3.1.1.-</ecNumber>
    </alternativeName>
</protein>
<evidence type="ECO:0000256" key="1">
    <source>
        <dbReference type="ARBA" id="ARBA00009673"/>
    </source>
</evidence>
<reference evidence="3 4" key="1">
    <citation type="submission" date="2017-08" db="EMBL/GenBank/DDBJ databases">
        <title>Virgibacillus indicus sp. nov. and Virgibacillus profoundi sp. nov, two moderately halophilic bacteria isolated from marine sediment by using the Microfluidic Streak Plate.</title>
        <authorList>
            <person name="Xu B."/>
            <person name="Hu B."/>
            <person name="Wang J."/>
            <person name="Zhu Y."/>
            <person name="Huang L."/>
            <person name="Du W."/>
            <person name="Huang Y."/>
        </authorList>
    </citation>
    <scope>NUCLEOTIDE SEQUENCE [LARGE SCALE GENOMIC DNA]</scope>
    <source>
        <strain evidence="3 4">IO3-P2-C2</strain>
    </source>
</reference>
<dbReference type="Pfam" id="PF02580">
    <property type="entry name" value="Tyr_Deacylase"/>
    <property type="match status" value="1"/>
</dbReference>
<proteinExistence type="inferred from homology"/>
<keyword evidence="2" id="KW-0694">RNA-binding</keyword>
<comment type="caution">
    <text evidence="3">The sequence shown here is derived from an EMBL/GenBank/DDBJ whole genome shotgun (WGS) entry which is preliminary data.</text>
</comment>
<dbReference type="EC" id="3.1.1.-" evidence="2"/>
<comment type="subcellular location">
    <subcellularLocation>
        <location evidence="2">Cytoplasm</location>
    </subcellularLocation>
</comment>
<comment type="catalytic activity">
    <reaction evidence="2">
        <text>a D-aminoacyl-tRNA + H2O = a tRNA + a D-alpha-amino acid + H(+)</text>
        <dbReference type="Rhea" id="RHEA:13953"/>
        <dbReference type="Rhea" id="RHEA-COMP:10123"/>
        <dbReference type="Rhea" id="RHEA-COMP:10124"/>
        <dbReference type="ChEBI" id="CHEBI:15377"/>
        <dbReference type="ChEBI" id="CHEBI:15378"/>
        <dbReference type="ChEBI" id="CHEBI:59871"/>
        <dbReference type="ChEBI" id="CHEBI:78442"/>
        <dbReference type="ChEBI" id="CHEBI:79333"/>
        <dbReference type="EC" id="3.1.1.96"/>
    </reaction>
</comment>
<dbReference type="GO" id="GO:0043908">
    <property type="term" value="F:Ser(Gly)-tRNA(Ala) hydrolase activity"/>
    <property type="evidence" value="ECO:0007669"/>
    <property type="project" value="UniProtKB-UniRule"/>
</dbReference>
<accession>A0A265NF02</accession>
<evidence type="ECO:0000256" key="2">
    <source>
        <dbReference type="HAMAP-Rule" id="MF_00518"/>
    </source>
</evidence>
<dbReference type="HAMAP" id="MF_00518">
    <property type="entry name" value="Deacylase_Dtd"/>
    <property type="match status" value="1"/>
</dbReference>
<dbReference type="RefSeq" id="WP_094883457.1">
    <property type="nucleotide sequence ID" value="NZ_NPMS01000001.1"/>
</dbReference>
<dbReference type="SUPFAM" id="SSF69500">
    <property type="entry name" value="DTD-like"/>
    <property type="match status" value="1"/>
</dbReference>
<dbReference type="OrthoDB" id="9801395at2"/>
<dbReference type="Proteomes" id="UP000216498">
    <property type="component" value="Unassembled WGS sequence"/>
</dbReference>
<keyword evidence="2" id="KW-0963">Cytoplasm</keyword>
<keyword evidence="4" id="KW-1185">Reference proteome</keyword>
<comment type="similarity">
    <text evidence="1 2">Belongs to the DTD family.</text>
</comment>
<evidence type="ECO:0000313" key="3">
    <source>
        <dbReference type="EMBL" id="OZU89856.1"/>
    </source>
</evidence>
<keyword evidence="2" id="KW-0820">tRNA-binding</keyword>
<comment type="function">
    <text evidence="2">An aminoacyl-tRNA editing enzyme that deacylates mischarged D-aminoacyl-tRNAs. Also deacylates mischarged glycyl-tRNA(Ala), protecting cells against glycine mischarging by AlaRS. Acts via tRNA-based rather than protein-based catalysis; rejects L-amino acids rather than detecting D-amino acids in the active site. By recycling D-aminoacyl-tRNA to D-amino acids and free tRNA molecules, this enzyme counteracts the toxicity associated with the formation of D-aminoacyl-tRNA entities in vivo and helps enforce protein L-homochirality.</text>
</comment>
<organism evidence="3 4">
    <name type="scientific">Virgibacillus indicus</name>
    <dbReference type="NCBI Taxonomy" id="2024554"/>
    <lineage>
        <taxon>Bacteria</taxon>
        <taxon>Bacillati</taxon>
        <taxon>Bacillota</taxon>
        <taxon>Bacilli</taxon>
        <taxon>Bacillales</taxon>
        <taxon>Bacillaceae</taxon>
        <taxon>Virgibacillus</taxon>
    </lineage>
</organism>
<sequence length="148" mass="16560">MKAVIQRAKNASVTAGEEITGQIADGFVVLLGVTYEDTLEDVKYLVNKIVNLRVFEDENEKMNLSLIDVGGSILSISQFTLYGDTRKGRRPNFLNAAKPYQANELYESFNQMIREQDITVETGKFGAMMEVQFTNIGPVTLILDSKEK</sequence>
<dbReference type="InterPro" id="IPR003732">
    <property type="entry name" value="Daa-tRNA_deacyls_DTD"/>
</dbReference>
<dbReference type="PANTHER" id="PTHR10472">
    <property type="entry name" value="D-TYROSYL-TRNA TYR DEACYLASE"/>
    <property type="match status" value="1"/>
</dbReference>
<keyword evidence="2" id="KW-0378">Hydrolase</keyword>
<dbReference type="GO" id="GO:0019478">
    <property type="term" value="P:D-amino acid catabolic process"/>
    <property type="evidence" value="ECO:0007669"/>
    <property type="project" value="UniProtKB-UniRule"/>
</dbReference>
<dbReference type="GO" id="GO:0000049">
    <property type="term" value="F:tRNA binding"/>
    <property type="evidence" value="ECO:0007669"/>
    <property type="project" value="UniProtKB-UniRule"/>
</dbReference>
<gene>
    <name evidence="2" type="primary">dtd</name>
    <name evidence="3" type="ORF">CIL03_01575</name>
</gene>
<dbReference type="EMBL" id="NPMS01000001">
    <property type="protein sequence ID" value="OZU89856.1"/>
    <property type="molecule type" value="Genomic_DNA"/>
</dbReference>
<comment type="subunit">
    <text evidence="2">Homodimer.</text>
</comment>
<dbReference type="GO" id="GO:0051500">
    <property type="term" value="F:D-tyrosyl-tRNA(Tyr) deacylase activity"/>
    <property type="evidence" value="ECO:0007669"/>
    <property type="project" value="TreeGrafter"/>
</dbReference>